<protein>
    <submittedName>
        <fullName evidence="2">DUF2075 domain-containing protein</fullName>
    </submittedName>
</protein>
<evidence type="ECO:0000313" key="2">
    <source>
        <dbReference type="EMBL" id="MEE2001990.1"/>
    </source>
</evidence>
<gene>
    <name evidence="2" type="ORF">QWY20_11050</name>
</gene>
<evidence type="ECO:0000313" key="3">
    <source>
        <dbReference type="Proteomes" id="UP001336314"/>
    </source>
</evidence>
<dbReference type="SUPFAM" id="SSF52540">
    <property type="entry name" value="P-loop containing nucleoside triphosphate hydrolases"/>
    <property type="match status" value="1"/>
</dbReference>
<reference evidence="2 3" key="1">
    <citation type="submission" date="2023-07" db="EMBL/GenBank/DDBJ databases">
        <title>Alkalimonas sp., MEB108 novel, alkaliphilic bacterium isolated from Lonar Lake, India.</title>
        <authorList>
            <person name="Joshi A."/>
            <person name="Thite S."/>
        </authorList>
    </citation>
    <scope>NUCLEOTIDE SEQUENCE [LARGE SCALE GENOMIC DNA]</scope>
    <source>
        <strain evidence="2 3">MEB108</strain>
    </source>
</reference>
<dbReference type="EMBL" id="JAUHLI010000010">
    <property type="protein sequence ID" value="MEE2001990.1"/>
    <property type="molecule type" value="Genomic_DNA"/>
</dbReference>
<feature type="domain" description="Schlafen group 3-like DNA/RNA helicase" evidence="1">
    <location>
        <begin position="236"/>
        <end position="632"/>
    </location>
</feature>
<dbReference type="InterPro" id="IPR027417">
    <property type="entry name" value="P-loop_NTPase"/>
</dbReference>
<proteinExistence type="predicted"/>
<comment type="caution">
    <text evidence="2">The sequence shown here is derived from an EMBL/GenBank/DDBJ whole genome shotgun (WGS) entry which is preliminary data.</text>
</comment>
<evidence type="ECO:0000259" key="1">
    <source>
        <dbReference type="Pfam" id="PF09848"/>
    </source>
</evidence>
<dbReference type="RefSeq" id="WP_330129193.1">
    <property type="nucleotide sequence ID" value="NZ_JAUHLI010000010.1"/>
</dbReference>
<dbReference type="Proteomes" id="UP001336314">
    <property type="component" value="Unassembled WGS sequence"/>
</dbReference>
<accession>A0ABU7J643</accession>
<sequence>MMSRAYYTASIPEFLAADQASILGQITPLHGQDLLHSQTQAWIAQISLLKQTLSATSQQGQLFFEFMIPRMGRRADVVLVLNGIIFVLEFKVGANTYSYADRAQTAGYALDLKHFHEGSHHLPIVPILVCTKATEEFTSLTYSQEQVASVLCCNGINLATLLSSVSQQLAASPFDIAHWLAASYKPTPTIVEAAQALYAKHDVVDITRSEAGSENIGKTCHKLFEIIHRARLQQQKVICFVTGVPGAGKTLVGLNIANQHANPNDDEYSVFLSGNGPLVAVLQEALAQDLFQAERTRQLEPITQPITKKEARQRVESFIQNIHRFRDEYIKEQAKPPEHVAIFDEAQRAWDLEQTAKFMQQKRGLFDFNMSEPEFLISVMDRHQDWAVIIALIGGGQEINVGEAGIIGWFKAIEHGFSHWQVYCSPNLLAGEYVNDGIEQARLKHFQQESSLHLATSMRSFRAENLSSFVHYLIAGDANKAKQVYSTIASQYPIVLSRDLAQARDWLKQQTLANRRSGLLASSNAIRLKAEGIFVKNTIEPEKWFLAAPNDIRSSNFLEDTATEFDVQGLELDWALVAWDADLRFTDNGFQHWRFAGTKWQKRQQRVQQQYLENAYRVLLTRAREGMVIFVPEGNDTDSTRQTSFYDGTYAFLQACGLPTLKC</sequence>
<keyword evidence="3" id="KW-1185">Reference proteome</keyword>
<organism evidence="2 3">
    <name type="scientific">Alkalimonas cellulosilytica</name>
    <dbReference type="NCBI Taxonomy" id="3058395"/>
    <lineage>
        <taxon>Bacteria</taxon>
        <taxon>Pseudomonadati</taxon>
        <taxon>Pseudomonadota</taxon>
        <taxon>Gammaproteobacteria</taxon>
        <taxon>Alkalimonas</taxon>
    </lineage>
</organism>
<dbReference type="Pfam" id="PF09848">
    <property type="entry name" value="SLFN-g3_helicase"/>
    <property type="match status" value="1"/>
</dbReference>
<dbReference type="InterPro" id="IPR018647">
    <property type="entry name" value="SLFN_3-like_DNA/RNA_helicase"/>
</dbReference>
<name>A0ABU7J643_9GAMM</name>